<accession>D8QUV7</accession>
<dbReference type="KEGG" id="smo:SELMODRAFT_404290"/>
<keyword evidence="5" id="KW-1185">Reference proteome</keyword>
<dbReference type="Gramene" id="EFJ36359">
    <property type="protein sequence ID" value="EFJ36359"/>
    <property type="gene ID" value="SELMODRAFT_404290"/>
</dbReference>
<dbReference type="PANTHER" id="PTHR13430:SF17">
    <property type="entry name" value="AUTOPHAGY-RELATED PROTEIN 13 N-TERMINAL DOMAIN-CONTAINING PROTEIN"/>
    <property type="match status" value="1"/>
</dbReference>
<dbReference type="Proteomes" id="UP000001514">
    <property type="component" value="Unassembled WGS sequence"/>
</dbReference>
<dbReference type="Pfam" id="PF10033">
    <property type="entry name" value="ATG13"/>
    <property type="match status" value="1"/>
</dbReference>
<feature type="region of interest" description="Disordered" evidence="2">
    <location>
        <begin position="127"/>
        <end position="168"/>
    </location>
</feature>
<reference evidence="4 5" key="1">
    <citation type="journal article" date="2011" name="Science">
        <title>The Selaginella genome identifies genetic changes associated with the evolution of vascular plants.</title>
        <authorList>
            <person name="Banks J.A."/>
            <person name="Nishiyama T."/>
            <person name="Hasebe M."/>
            <person name="Bowman J.L."/>
            <person name="Gribskov M."/>
            <person name="dePamphilis C."/>
            <person name="Albert V.A."/>
            <person name="Aono N."/>
            <person name="Aoyama T."/>
            <person name="Ambrose B.A."/>
            <person name="Ashton N.W."/>
            <person name="Axtell M.J."/>
            <person name="Barker E."/>
            <person name="Barker M.S."/>
            <person name="Bennetzen J.L."/>
            <person name="Bonawitz N.D."/>
            <person name="Chapple C."/>
            <person name="Cheng C."/>
            <person name="Correa L.G."/>
            <person name="Dacre M."/>
            <person name="DeBarry J."/>
            <person name="Dreyer I."/>
            <person name="Elias M."/>
            <person name="Engstrom E.M."/>
            <person name="Estelle M."/>
            <person name="Feng L."/>
            <person name="Finet C."/>
            <person name="Floyd S.K."/>
            <person name="Frommer W.B."/>
            <person name="Fujita T."/>
            <person name="Gramzow L."/>
            <person name="Gutensohn M."/>
            <person name="Harholt J."/>
            <person name="Hattori M."/>
            <person name="Heyl A."/>
            <person name="Hirai T."/>
            <person name="Hiwatashi Y."/>
            <person name="Ishikawa M."/>
            <person name="Iwata M."/>
            <person name="Karol K.G."/>
            <person name="Koehler B."/>
            <person name="Kolukisaoglu U."/>
            <person name="Kubo M."/>
            <person name="Kurata T."/>
            <person name="Lalonde S."/>
            <person name="Li K."/>
            <person name="Li Y."/>
            <person name="Litt A."/>
            <person name="Lyons E."/>
            <person name="Manning G."/>
            <person name="Maruyama T."/>
            <person name="Michael T.P."/>
            <person name="Mikami K."/>
            <person name="Miyazaki S."/>
            <person name="Morinaga S."/>
            <person name="Murata T."/>
            <person name="Mueller-Roeber B."/>
            <person name="Nelson D.R."/>
            <person name="Obara M."/>
            <person name="Oguri Y."/>
            <person name="Olmstead R.G."/>
            <person name="Onodera N."/>
            <person name="Petersen B.L."/>
            <person name="Pils B."/>
            <person name="Prigge M."/>
            <person name="Rensing S.A."/>
            <person name="Riano-Pachon D.M."/>
            <person name="Roberts A.W."/>
            <person name="Sato Y."/>
            <person name="Scheller H.V."/>
            <person name="Schulz B."/>
            <person name="Schulz C."/>
            <person name="Shakirov E.V."/>
            <person name="Shibagaki N."/>
            <person name="Shinohara N."/>
            <person name="Shippen D.E."/>
            <person name="Soerensen I."/>
            <person name="Sotooka R."/>
            <person name="Sugimoto N."/>
            <person name="Sugita M."/>
            <person name="Sumikawa N."/>
            <person name="Tanurdzic M."/>
            <person name="Theissen G."/>
            <person name="Ulvskov P."/>
            <person name="Wakazuki S."/>
            <person name="Weng J.K."/>
            <person name="Willats W.W."/>
            <person name="Wipf D."/>
            <person name="Wolf P.G."/>
            <person name="Yang L."/>
            <person name="Zimmer A.D."/>
            <person name="Zhu Q."/>
            <person name="Mitros T."/>
            <person name="Hellsten U."/>
            <person name="Loque D."/>
            <person name="Otillar R."/>
            <person name="Salamov A."/>
            <person name="Schmutz J."/>
            <person name="Shapiro H."/>
            <person name="Lindquist E."/>
            <person name="Lucas S."/>
            <person name="Rokhsar D."/>
            <person name="Grigoriev I.V."/>
        </authorList>
    </citation>
    <scope>NUCLEOTIDE SEQUENCE [LARGE SCALE GENOMIC DNA]</scope>
</reference>
<dbReference type="InterPro" id="IPR018731">
    <property type="entry name" value="Atg13_N"/>
</dbReference>
<dbReference type="HOGENOM" id="CLU_661219_0_0_1"/>
<proteinExistence type="predicted"/>
<dbReference type="eggNOG" id="KOG4573">
    <property type="taxonomic scope" value="Eukaryota"/>
</dbReference>
<protein>
    <recommendedName>
        <fullName evidence="3">Autophagy-related protein 13 N-terminal domain-containing protein</fullName>
    </recommendedName>
</protein>
<feature type="domain" description="Autophagy-related protein 13 N-terminal" evidence="3">
    <location>
        <begin position="14"/>
        <end position="258"/>
    </location>
</feature>
<dbReference type="AlphaFoldDB" id="D8QUV7"/>
<sequence length="431" mass="47037">MEGKVSQDESRRMVSEFFVKSLNVILGARIPSKYLQPATSSSAASASANKSFNLVLVNSPMRNKCHLSVVEPIVVDVLLLHHGSSACAAIEDQVFRWSPSQQTQQSQSLLERWVVHCVPWTCLKNSEKTTQSPDHITKNKTAATTAKKPPLSRRSVAAPPPSAEEKKNPWKKAMKMLSIMLRSLYNLTRLLPAYRIFQQLNSSSSRGSPGCCHFDLSYKVRSTLSVTGHGSSDKSLCKFNLTPVETELGRMCISVKYSDAASVERAIQRTNSIFSEIIQDYVGGGGGDGGGGSSGSSQNPHFAVKDRRICAATRTMSSNIPARLVSLVFFMISLKAEVAAVAAVKRSYSSPMNPIELDQQQELVCPFACDDERKVSRDAAAGALITALVSAVPIEKSPPRDKCSRPTGTLREALRELRSYTDIARKKAVNI</sequence>
<evidence type="ECO:0000313" key="4">
    <source>
        <dbReference type="EMBL" id="EFJ36359.1"/>
    </source>
</evidence>
<feature type="compositionally biased region" description="Low complexity" evidence="2">
    <location>
        <begin position="139"/>
        <end position="148"/>
    </location>
</feature>
<gene>
    <name evidence="4" type="ORF">SELMODRAFT_404290</name>
</gene>
<dbReference type="EMBL" id="GL377567">
    <property type="protein sequence ID" value="EFJ36359.1"/>
    <property type="molecule type" value="Genomic_DNA"/>
</dbReference>
<dbReference type="InterPro" id="IPR036570">
    <property type="entry name" value="HORMA_dom_sf"/>
</dbReference>
<dbReference type="STRING" id="88036.D8QUV7"/>
<dbReference type="InterPro" id="IPR040182">
    <property type="entry name" value="ATG13"/>
</dbReference>
<keyword evidence="1" id="KW-0072">Autophagy</keyword>
<evidence type="ECO:0000256" key="1">
    <source>
        <dbReference type="ARBA" id="ARBA00023006"/>
    </source>
</evidence>
<dbReference type="Gene3D" id="3.30.900.10">
    <property type="entry name" value="HORMA domain"/>
    <property type="match status" value="1"/>
</dbReference>
<organism evidence="5">
    <name type="scientific">Selaginella moellendorffii</name>
    <name type="common">Spikemoss</name>
    <dbReference type="NCBI Taxonomy" id="88036"/>
    <lineage>
        <taxon>Eukaryota</taxon>
        <taxon>Viridiplantae</taxon>
        <taxon>Streptophyta</taxon>
        <taxon>Embryophyta</taxon>
        <taxon>Tracheophyta</taxon>
        <taxon>Lycopodiopsida</taxon>
        <taxon>Selaginellales</taxon>
        <taxon>Selaginellaceae</taxon>
        <taxon>Selaginella</taxon>
    </lineage>
</organism>
<evidence type="ECO:0000313" key="5">
    <source>
        <dbReference type="Proteomes" id="UP000001514"/>
    </source>
</evidence>
<dbReference type="GO" id="GO:1990316">
    <property type="term" value="C:Atg1/ULK1 kinase complex"/>
    <property type="evidence" value="ECO:0007669"/>
    <property type="project" value="InterPro"/>
</dbReference>
<dbReference type="PANTHER" id="PTHR13430">
    <property type="match status" value="1"/>
</dbReference>
<evidence type="ECO:0000259" key="3">
    <source>
        <dbReference type="Pfam" id="PF10033"/>
    </source>
</evidence>
<evidence type="ECO:0000256" key="2">
    <source>
        <dbReference type="SAM" id="MobiDB-lite"/>
    </source>
</evidence>
<name>D8QUV7_SELML</name>
<dbReference type="InParanoid" id="D8QUV7"/>
<dbReference type="GO" id="GO:0000045">
    <property type="term" value="P:autophagosome assembly"/>
    <property type="evidence" value="ECO:0007669"/>
    <property type="project" value="InterPro"/>
</dbReference>